<name>A0ACC8EKW7_9PEZI</name>
<protein>
    <submittedName>
        <fullName evidence="1">FabD/lysophospholipase-like protein</fullName>
    </submittedName>
</protein>
<keyword evidence="2" id="KW-1185">Reference proteome</keyword>
<proteinExistence type="predicted"/>
<organism evidence="1 2">
    <name type="scientific">Cenococcum geophilum 1.58</name>
    <dbReference type="NCBI Taxonomy" id="794803"/>
    <lineage>
        <taxon>Eukaryota</taxon>
        <taxon>Fungi</taxon>
        <taxon>Dikarya</taxon>
        <taxon>Ascomycota</taxon>
        <taxon>Pezizomycotina</taxon>
        <taxon>Dothideomycetes</taxon>
        <taxon>Pleosporomycetidae</taxon>
        <taxon>Gloniales</taxon>
        <taxon>Gloniaceae</taxon>
        <taxon>Cenococcum</taxon>
    </lineage>
</organism>
<evidence type="ECO:0000313" key="1">
    <source>
        <dbReference type="EMBL" id="OCK86885.1"/>
    </source>
</evidence>
<accession>A0ACC8EKW7</accession>
<evidence type="ECO:0000313" key="2">
    <source>
        <dbReference type="Proteomes" id="UP000250078"/>
    </source>
</evidence>
<dbReference type="Proteomes" id="UP000250078">
    <property type="component" value="Unassembled WGS sequence"/>
</dbReference>
<dbReference type="EMBL" id="KV748281">
    <property type="protein sequence ID" value="OCK86885.1"/>
    <property type="molecule type" value="Genomic_DNA"/>
</dbReference>
<reference evidence="1 2" key="1">
    <citation type="journal article" date="2016" name="Nat. Commun.">
        <title>Ectomycorrhizal ecology is imprinted in the genome of the dominant symbiotic fungus Cenococcum geophilum.</title>
        <authorList>
            <consortium name="DOE Joint Genome Institute"/>
            <person name="Peter M."/>
            <person name="Kohler A."/>
            <person name="Ohm R.A."/>
            <person name="Kuo A."/>
            <person name="Krutzmann J."/>
            <person name="Morin E."/>
            <person name="Arend M."/>
            <person name="Barry K.W."/>
            <person name="Binder M."/>
            <person name="Choi C."/>
            <person name="Clum A."/>
            <person name="Copeland A."/>
            <person name="Grisel N."/>
            <person name="Haridas S."/>
            <person name="Kipfer T."/>
            <person name="LaButti K."/>
            <person name="Lindquist E."/>
            <person name="Lipzen A."/>
            <person name="Maire R."/>
            <person name="Meier B."/>
            <person name="Mihaltcheva S."/>
            <person name="Molinier V."/>
            <person name="Murat C."/>
            <person name="Poggeler S."/>
            <person name="Quandt C.A."/>
            <person name="Sperisen C."/>
            <person name="Tritt A."/>
            <person name="Tisserant E."/>
            <person name="Crous P.W."/>
            <person name="Henrissat B."/>
            <person name="Nehls U."/>
            <person name="Egli S."/>
            <person name="Spatafora J.W."/>
            <person name="Grigoriev I.V."/>
            <person name="Martin F.M."/>
        </authorList>
    </citation>
    <scope>NUCLEOTIDE SEQUENCE [LARGE SCALE GENOMIC DNA]</scope>
    <source>
        <strain evidence="1 2">1.58</strain>
    </source>
</reference>
<gene>
    <name evidence="1" type="ORF">K441DRAFT_649446</name>
</gene>
<sequence>MAANANPNPAPPNPWAPLVLSLDGGGIRGLSILYILREVMEHIKTLDDADTPQNQIEGGVQNHDVPLPCNYFDFIIGTSTGGLIAIMLGRLRMGVDDSIKQYWILANKIFVPPKKRRYFQHYSRRKVQDAAREAVIQHCRCHPNNGPCTGYELLRQHDYAEGVNRTCKVAVVTVRDGGATTFQKEKSADITTLFRSYDHSARPSVIGLEYNPRVLQRSVLTIPTACSCTSAAPSYFKSVEVNGRRYIDGGVEENNPAKVAWNEALQMVNPGGLPAQLFPKALVSIGTGRTKAQSRFGWTSFVQWTVKNITETQRNHNDVTGFAAAQPGSSYFRFDVPHNPHGLPYKGLADIGLAECEKKRIKPVVPAHAGAATPLTQCLQRVEQRDGPLRAQATETQKGGYKPQKYRYVTFNKLRDRTALYCGVGVRPDGTNVLTDIQSCAQLLRTQSLARKAGNQQWWNGFRTHPDPSHN</sequence>